<dbReference type="SFLD" id="SFLDG01278">
    <property type="entry name" value="biotin_synthase_like"/>
    <property type="match status" value="1"/>
</dbReference>
<dbReference type="STRING" id="694327.DFW101_1652"/>
<dbReference type="HAMAP" id="MF_01694">
    <property type="entry name" value="BioB"/>
    <property type="match status" value="1"/>
</dbReference>
<feature type="binding site" evidence="13 14">
    <location>
        <position position="208"/>
    </location>
    <ligand>
        <name>[2Fe-2S] cluster</name>
        <dbReference type="ChEBI" id="CHEBI:190135"/>
    </ligand>
</feature>
<dbReference type="InterPro" id="IPR013785">
    <property type="entry name" value="Aldolase_TIM"/>
</dbReference>
<dbReference type="EMBL" id="CM001368">
    <property type="protein sequence ID" value="EHJ47660.1"/>
    <property type="molecule type" value="Genomic_DNA"/>
</dbReference>
<dbReference type="InterPro" id="IPR007197">
    <property type="entry name" value="rSAM"/>
</dbReference>
<dbReference type="UniPathway" id="UPA00078">
    <property type="reaction ID" value="UER00162"/>
</dbReference>
<comment type="function">
    <text evidence="13">Catalyzes the conversion of dethiobiotin (DTB) to biotin by the insertion of a sulfur atom into dethiobiotin via a radical-based mechanism.</text>
</comment>
<dbReference type="InterPro" id="IPR010722">
    <property type="entry name" value="BATS_dom"/>
</dbReference>
<evidence type="ECO:0000256" key="1">
    <source>
        <dbReference type="ARBA" id="ARBA00004942"/>
    </source>
</evidence>
<dbReference type="GO" id="GO:0005506">
    <property type="term" value="F:iron ion binding"/>
    <property type="evidence" value="ECO:0007669"/>
    <property type="project" value="UniProtKB-UniRule"/>
</dbReference>
<dbReference type="InterPro" id="IPR024177">
    <property type="entry name" value="Biotin_synthase"/>
</dbReference>
<comment type="similarity">
    <text evidence="2 13">Belongs to the radical SAM superfamily. Biotin synthase family.</text>
</comment>
<organism evidence="16 17">
    <name type="scientific">Solidesulfovibrio carbinoliphilus subsp. oakridgensis</name>
    <dbReference type="NCBI Taxonomy" id="694327"/>
    <lineage>
        <taxon>Bacteria</taxon>
        <taxon>Pseudomonadati</taxon>
        <taxon>Thermodesulfobacteriota</taxon>
        <taxon>Desulfovibrionia</taxon>
        <taxon>Desulfovibrionales</taxon>
        <taxon>Desulfovibrionaceae</taxon>
        <taxon>Solidesulfovibrio</taxon>
    </lineage>
</organism>
<dbReference type="Proteomes" id="UP000004662">
    <property type="component" value="Chromosome"/>
</dbReference>
<dbReference type="SFLD" id="SFLDG01060">
    <property type="entry name" value="BATS_domain_containing"/>
    <property type="match status" value="1"/>
</dbReference>
<dbReference type="GO" id="GO:0051537">
    <property type="term" value="F:2 iron, 2 sulfur cluster binding"/>
    <property type="evidence" value="ECO:0007669"/>
    <property type="project" value="UniProtKB-KW"/>
</dbReference>
<dbReference type="InterPro" id="IPR002684">
    <property type="entry name" value="Biotin_synth/BioAB"/>
</dbReference>
<keyword evidence="6 13" id="KW-0949">S-adenosyl-L-methionine</keyword>
<evidence type="ECO:0000256" key="6">
    <source>
        <dbReference type="ARBA" id="ARBA00022691"/>
    </source>
</evidence>
<dbReference type="CDD" id="cd01335">
    <property type="entry name" value="Radical_SAM"/>
    <property type="match status" value="1"/>
</dbReference>
<evidence type="ECO:0000256" key="8">
    <source>
        <dbReference type="ARBA" id="ARBA00022723"/>
    </source>
</evidence>
<comment type="pathway">
    <text evidence="1 13">Cofactor biosynthesis; biotin biosynthesis; biotin from 7,8-diaminononanoate: step 2/2.</text>
</comment>
<dbReference type="PROSITE" id="PS51918">
    <property type="entry name" value="RADICAL_SAM"/>
    <property type="match status" value="1"/>
</dbReference>
<comment type="caution">
    <text evidence="13">Lacks conserved residue(s) required for the propagation of feature annotation.</text>
</comment>
<comment type="catalytic activity">
    <reaction evidence="12 13">
        <text>(4R,5S)-dethiobiotin + (sulfur carrier)-SH + 2 reduced [2Fe-2S]-[ferredoxin] + 2 S-adenosyl-L-methionine = (sulfur carrier)-H + biotin + 2 5'-deoxyadenosine + 2 L-methionine + 2 oxidized [2Fe-2S]-[ferredoxin]</text>
        <dbReference type="Rhea" id="RHEA:22060"/>
        <dbReference type="Rhea" id="RHEA-COMP:10000"/>
        <dbReference type="Rhea" id="RHEA-COMP:10001"/>
        <dbReference type="Rhea" id="RHEA-COMP:14737"/>
        <dbReference type="Rhea" id="RHEA-COMP:14739"/>
        <dbReference type="ChEBI" id="CHEBI:17319"/>
        <dbReference type="ChEBI" id="CHEBI:29917"/>
        <dbReference type="ChEBI" id="CHEBI:33737"/>
        <dbReference type="ChEBI" id="CHEBI:33738"/>
        <dbReference type="ChEBI" id="CHEBI:57586"/>
        <dbReference type="ChEBI" id="CHEBI:57844"/>
        <dbReference type="ChEBI" id="CHEBI:59789"/>
        <dbReference type="ChEBI" id="CHEBI:64428"/>
        <dbReference type="ChEBI" id="CHEBI:149473"/>
        <dbReference type="EC" id="2.8.1.6"/>
    </reaction>
</comment>
<evidence type="ECO:0000256" key="3">
    <source>
        <dbReference type="ARBA" id="ARBA00012236"/>
    </source>
</evidence>
<accession>G7Q7W6</accession>
<evidence type="ECO:0000256" key="9">
    <source>
        <dbReference type="ARBA" id="ARBA00022756"/>
    </source>
</evidence>
<dbReference type="GO" id="GO:0004076">
    <property type="term" value="F:biotin synthase activity"/>
    <property type="evidence" value="ECO:0007669"/>
    <property type="project" value="UniProtKB-UniRule"/>
</dbReference>
<dbReference type="PANTHER" id="PTHR22976:SF2">
    <property type="entry name" value="BIOTIN SYNTHASE, MITOCHONDRIAL"/>
    <property type="match status" value="1"/>
</dbReference>
<evidence type="ECO:0000256" key="2">
    <source>
        <dbReference type="ARBA" id="ARBA00010765"/>
    </source>
</evidence>
<dbReference type="AlphaFoldDB" id="G7Q7W6"/>
<feature type="binding site" evidence="13 14">
    <location>
        <position position="278"/>
    </location>
    <ligand>
        <name>[2Fe-2S] cluster</name>
        <dbReference type="ChEBI" id="CHEBI:190135"/>
    </ligand>
</feature>
<evidence type="ECO:0000256" key="4">
    <source>
        <dbReference type="ARBA" id="ARBA00022485"/>
    </source>
</evidence>
<dbReference type="Pfam" id="PF06968">
    <property type="entry name" value="BATS"/>
    <property type="match status" value="1"/>
</dbReference>
<keyword evidence="10 13" id="KW-0408">Iron</keyword>
<comment type="subunit">
    <text evidence="13">Homodimer.</text>
</comment>
<keyword evidence="5 13" id="KW-0808">Transferase</keyword>
<dbReference type="eggNOG" id="COG0502">
    <property type="taxonomic scope" value="Bacteria"/>
</dbReference>
<protein>
    <recommendedName>
        <fullName evidence="3 13">Biotin synthase</fullName>
        <ecNumber evidence="3 13">2.8.1.6</ecNumber>
    </recommendedName>
</protein>
<comment type="cofactor">
    <cofactor evidence="14">
        <name>[2Fe-2S] cluster</name>
        <dbReference type="ChEBI" id="CHEBI:190135"/>
    </cofactor>
    <text evidence="14">Binds 1 [2Fe-2S] cluster. The cluster is coordinated with 3 cysteines and 1 arginine.</text>
</comment>
<evidence type="ECO:0000256" key="11">
    <source>
        <dbReference type="ARBA" id="ARBA00023014"/>
    </source>
</evidence>
<keyword evidence="4 13" id="KW-0004">4Fe-4S</keyword>
<dbReference type="SMART" id="SM00729">
    <property type="entry name" value="Elp3"/>
    <property type="match status" value="1"/>
</dbReference>
<dbReference type="PANTHER" id="PTHR22976">
    <property type="entry name" value="BIOTIN SYNTHASE"/>
    <property type="match status" value="1"/>
</dbReference>
<dbReference type="InterPro" id="IPR058240">
    <property type="entry name" value="rSAM_sf"/>
</dbReference>
<dbReference type="SFLD" id="SFLDS00029">
    <property type="entry name" value="Radical_SAM"/>
    <property type="match status" value="1"/>
</dbReference>
<evidence type="ECO:0000256" key="14">
    <source>
        <dbReference type="PIRSR" id="PIRSR001619-1"/>
    </source>
</evidence>
<dbReference type="RefSeq" id="WP_009181054.1">
    <property type="nucleotide sequence ID" value="NZ_CM001368.1"/>
</dbReference>
<dbReference type="EC" id="2.8.1.6" evidence="3 13"/>
<keyword evidence="7 13" id="KW-0001">2Fe-2S</keyword>
<feature type="binding site" evidence="13 14">
    <location>
        <position position="77"/>
    </location>
    <ligand>
        <name>[4Fe-4S] cluster</name>
        <dbReference type="ChEBI" id="CHEBI:49883"/>
        <note>4Fe-4S-S-AdoMet</note>
    </ligand>
</feature>
<dbReference type="SUPFAM" id="SSF102114">
    <property type="entry name" value="Radical SAM enzymes"/>
    <property type="match status" value="1"/>
</dbReference>
<keyword evidence="9 13" id="KW-0093">Biotin biosynthesis</keyword>
<comment type="cofactor">
    <cofactor evidence="13">
        <name>[2Fe-2S] cluster</name>
        <dbReference type="ChEBI" id="CHEBI:190135"/>
    </cofactor>
    <text evidence="13">Binds 1 [2Fe-2S] cluster. The cluster is coordinated with 3 cysteines and 1 arginine.</text>
</comment>
<feature type="binding site" evidence="13 14">
    <location>
        <position position="80"/>
    </location>
    <ligand>
        <name>[4Fe-4S] cluster</name>
        <dbReference type="ChEBI" id="CHEBI:49883"/>
        <note>4Fe-4S-S-AdoMet</note>
    </ligand>
</feature>
<dbReference type="NCBIfam" id="TIGR00433">
    <property type="entry name" value="bioB"/>
    <property type="match status" value="1"/>
</dbReference>
<dbReference type="GO" id="GO:0051539">
    <property type="term" value="F:4 iron, 4 sulfur cluster binding"/>
    <property type="evidence" value="ECO:0007669"/>
    <property type="project" value="UniProtKB-KW"/>
</dbReference>
<keyword evidence="11 13" id="KW-0411">Iron-sulfur</keyword>
<dbReference type="PIRSF" id="PIRSF001619">
    <property type="entry name" value="Biotin_synth"/>
    <property type="match status" value="1"/>
</dbReference>
<dbReference type="OrthoDB" id="9786826at2"/>
<keyword evidence="8 13" id="KW-0479">Metal-binding</keyword>
<evidence type="ECO:0000256" key="7">
    <source>
        <dbReference type="ARBA" id="ARBA00022714"/>
    </source>
</evidence>
<feature type="binding site" evidence="13 14">
    <location>
        <position position="73"/>
    </location>
    <ligand>
        <name>[4Fe-4S] cluster</name>
        <dbReference type="ChEBI" id="CHEBI:49883"/>
        <note>4Fe-4S-S-AdoMet</note>
    </ligand>
</feature>
<evidence type="ECO:0000259" key="15">
    <source>
        <dbReference type="PROSITE" id="PS51918"/>
    </source>
</evidence>
<keyword evidence="17" id="KW-1185">Reference proteome</keyword>
<evidence type="ECO:0000313" key="17">
    <source>
        <dbReference type="Proteomes" id="UP000004662"/>
    </source>
</evidence>
<reference evidence="17" key="1">
    <citation type="journal article" date="2015" name="Genome Announc.">
        <title>High-Quality Draft Genome Sequence of Desulfovibrio carbinoliphilus FW-101-2B, an Organic Acid-Oxidizing Sulfate-Reducing Bacterium Isolated from Uranium(VI)-Contaminated Groundwater.</title>
        <authorList>
            <person name="Ramsay B.D."/>
            <person name="Hwang C."/>
            <person name="Woo H.L."/>
            <person name="Carroll S.L."/>
            <person name="Lucas S."/>
            <person name="Han J."/>
            <person name="Lapidus A.L."/>
            <person name="Cheng J.F."/>
            <person name="Goodwin L.A."/>
            <person name="Pitluck S."/>
            <person name="Peters L."/>
            <person name="Chertkov O."/>
            <person name="Held B."/>
            <person name="Detter J.C."/>
            <person name="Han C.S."/>
            <person name="Tapia R."/>
            <person name="Land M.L."/>
            <person name="Hauser L.J."/>
            <person name="Kyrpides N.C."/>
            <person name="Ivanova N.N."/>
            <person name="Mikhailova N."/>
            <person name="Pagani I."/>
            <person name="Woyke T."/>
            <person name="Arkin A.P."/>
            <person name="Dehal P."/>
            <person name="Chivian D."/>
            <person name="Criddle C.S."/>
            <person name="Wu W."/>
            <person name="Chakraborty R."/>
            <person name="Hazen T.C."/>
            <person name="Fields M.W."/>
        </authorList>
    </citation>
    <scope>NUCLEOTIDE SEQUENCE [LARGE SCALE GENOMIC DNA]</scope>
    <source>
        <strain evidence="17">FW-101-2B</strain>
    </source>
</reference>
<evidence type="ECO:0000256" key="12">
    <source>
        <dbReference type="ARBA" id="ARBA00051157"/>
    </source>
</evidence>
<name>G7Q7W6_9BACT</name>
<evidence type="ECO:0000256" key="10">
    <source>
        <dbReference type="ARBA" id="ARBA00023004"/>
    </source>
</evidence>
<dbReference type="SMART" id="SM00876">
    <property type="entry name" value="BATS"/>
    <property type="match status" value="1"/>
</dbReference>
<sequence>MPEKNTLATELARPLLAGGFLSDTGRDRLLTHLPQASGPDLDALAAAASAVRAHRLGRQASLCAIISAKSGRCGENCAFCAQSGHYATSSPEHPLLDPDRIVAAAAAMHAAGVSRFGVVASGKALPEAELATAATALAGIAALGMAADASFGVLSREALSRLKAAGLAAYHHNLETSRAFYPSICTTRTFDDNLDVLRQCRALGIPVCSGGLFGMGETWADRADLAQTLFEAGAFSIPVNFLSPIPGTPLGTQPVLSPDEARRIVILLRFLLPDRQIRICGGRPAVFGATDPLAPMAVGADGLMVGDYLTTAGASLAADREGLERLGFAVGGE</sequence>
<evidence type="ECO:0000256" key="13">
    <source>
        <dbReference type="HAMAP-Rule" id="MF_01694"/>
    </source>
</evidence>
<dbReference type="Pfam" id="PF04055">
    <property type="entry name" value="Radical_SAM"/>
    <property type="match status" value="1"/>
</dbReference>
<evidence type="ECO:0000256" key="5">
    <source>
        <dbReference type="ARBA" id="ARBA00022679"/>
    </source>
</evidence>
<dbReference type="InterPro" id="IPR006638">
    <property type="entry name" value="Elp3/MiaA/NifB-like_rSAM"/>
</dbReference>
<evidence type="ECO:0000313" key="16">
    <source>
        <dbReference type="EMBL" id="EHJ47660.1"/>
    </source>
</evidence>
<dbReference type="Gene3D" id="3.20.20.70">
    <property type="entry name" value="Aldolase class I"/>
    <property type="match status" value="1"/>
</dbReference>
<gene>
    <name evidence="13" type="primary">bioB</name>
    <name evidence="16" type="ORF">DFW101_1652</name>
</gene>
<dbReference type="GO" id="GO:0009102">
    <property type="term" value="P:biotin biosynthetic process"/>
    <property type="evidence" value="ECO:0007669"/>
    <property type="project" value="UniProtKB-UniRule"/>
</dbReference>
<dbReference type="HOGENOM" id="CLU_033172_2_1_7"/>
<feature type="domain" description="Radical SAM core" evidence="15">
    <location>
        <begin position="56"/>
        <end position="283"/>
    </location>
</feature>
<proteinExistence type="inferred from homology"/>
<comment type="cofactor">
    <cofactor evidence="13 14">
        <name>[4Fe-4S] cluster</name>
        <dbReference type="ChEBI" id="CHEBI:49883"/>
    </cofactor>
    <text evidence="13 14">Binds 1 [4Fe-4S] cluster. The cluster is coordinated with 3 cysteines and an exchangeable S-adenosyl-L-methionine.</text>
</comment>